<dbReference type="GeneTree" id="ENSGT00940000174322"/>
<dbReference type="AlphaFoldDB" id="H2XZ00"/>
<reference evidence="1" key="3">
    <citation type="submission" date="2025-08" db="UniProtKB">
        <authorList>
            <consortium name="Ensembl"/>
        </authorList>
    </citation>
    <scope>IDENTIFICATION</scope>
</reference>
<protein>
    <submittedName>
        <fullName evidence="1">Uncharacterized LOC100184533</fullName>
    </submittedName>
</protein>
<reference evidence="2" key="1">
    <citation type="journal article" date="2002" name="Science">
        <title>The draft genome of Ciona intestinalis: insights into chordate and vertebrate origins.</title>
        <authorList>
            <person name="Dehal P."/>
            <person name="Satou Y."/>
            <person name="Campbell R.K."/>
            <person name="Chapman J."/>
            <person name="Degnan B."/>
            <person name="De Tomaso A."/>
            <person name="Davidson B."/>
            <person name="Di Gregorio A."/>
            <person name="Gelpke M."/>
            <person name="Goodstein D.M."/>
            <person name="Harafuji N."/>
            <person name="Hastings K.E."/>
            <person name="Ho I."/>
            <person name="Hotta K."/>
            <person name="Huang W."/>
            <person name="Kawashima T."/>
            <person name="Lemaire P."/>
            <person name="Martinez D."/>
            <person name="Meinertzhagen I.A."/>
            <person name="Necula S."/>
            <person name="Nonaka M."/>
            <person name="Putnam N."/>
            <person name="Rash S."/>
            <person name="Saiga H."/>
            <person name="Satake M."/>
            <person name="Terry A."/>
            <person name="Yamada L."/>
            <person name="Wang H.G."/>
            <person name="Awazu S."/>
            <person name="Azumi K."/>
            <person name="Boore J."/>
            <person name="Branno M."/>
            <person name="Chin-Bow S."/>
            <person name="DeSantis R."/>
            <person name="Doyle S."/>
            <person name="Francino P."/>
            <person name="Keys D.N."/>
            <person name="Haga S."/>
            <person name="Hayashi H."/>
            <person name="Hino K."/>
            <person name="Imai K.S."/>
            <person name="Inaba K."/>
            <person name="Kano S."/>
            <person name="Kobayashi K."/>
            <person name="Kobayashi M."/>
            <person name="Lee B.I."/>
            <person name="Makabe K.W."/>
            <person name="Manohar C."/>
            <person name="Matassi G."/>
            <person name="Medina M."/>
            <person name="Mochizuki Y."/>
            <person name="Mount S."/>
            <person name="Morishita T."/>
            <person name="Miura S."/>
            <person name="Nakayama A."/>
            <person name="Nishizaka S."/>
            <person name="Nomoto H."/>
            <person name="Ohta F."/>
            <person name="Oishi K."/>
            <person name="Rigoutsos I."/>
            <person name="Sano M."/>
            <person name="Sasaki A."/>
            <person name="Sasakura Y."/>
            <person name="Shoguchi E."/>
            <person name="Shin-i T."/>
            <person name="Spagnuolo A."/>
            <person name="Stainier D."/>
            <person name="Suzuki M.M."/>
            <person name="Tassy O."/>
            <person name="Takatori N."/>
            <person name="Tokuoka M."/>
            <person name="Yagi K."/>
            <person name="Yoshizaki F."/>
            <person name="Wada S."/>
            <person name="Zhang C."/>
            <person name="Hyatt P.D."/>
            <person name="Larimer F."/>
            <person name="Detter C."/>
            <person name="Doggett N."/>
            <person name="Glavina T."/>
            <person name="Hawkins T."/>
            <person name="Richardson P."/>
            <person name="Lucas S."/>
            <person name="Kohara Y."/>
            <person name="Levine M."/>
            <person name="Satoh N."/>
            <person name="Rokhsar D.S."/>
        </authorList>
    </citation>
    <scope>NUCLEOTIDE SEQUENCE [LARGE SCALE GENOMIC DNA]</scope>
</reference>
<dbReference type="PANTHER" id="PTHR34094:SF1">
    <property type="entry name" value="PROTEIN FAM185A"/>
    <property type="match status" value="1"/>
</dbReference>
<dbReference type="PANTHER" id="PTHR34094">
    <property type="match status" value="1"/>
</dbReference>
<dbReference type="Proteomes" id="UP000008144">
    <property type="component" value="Chromosome 1"/>
</dbReference>
<name>H2XZ00_CIOIN</name>
<reference evidence="1" key="2">
    <citation type="journal article" date="2008" name="Genome Biol.">
        <title>Improved genome assembly and evidence-based global gene model set for the chordate Ciona intestinalis: new insight into intron and operon populations.</title>
        <authorList>
            <person name="Satou Y."/>
            <person name="Mineta K."/>
            <person name="Ogasawara M."/>
            <person name="Sasakura Y."/>
            <person name="Shoguchi E."/>
            <person name="Ueno K."/>
            <person name="Yamada L."/>
            <person name="Matsumoto J."/>
            <person name="Wasserscheid J."/>
            <person name="Dewar K."/>
            <person name="Wiley G.B."/>
            <person name="Macmil S.L."/>
            <person name="Roe B.A."/>
            <person name="Zeller R.W."/>
            <person name="Hastings K.E."/>
            <person name="Lemaire P."/>
            <person name="Lindquist E."/>
            <person name="Endo T."/>
            <person name="Hotta K."/>
            <person name="Inaba K."/>
        </authorList>
    </citation>
    <scope>NUCLEOTIDE SEQUENCE [LARGE SCALE GENOMIC DNA]</scope>
    <source>
        <strain evidence="1">wild type</strain>
    </source>
</reference>
<gene>
    <name evidence="1" type="primary">LOC100184533</name>
</gene>
<accession>H2XZ00</accession>
<dbReference type="KEGG" id="cin:100184533"/>
<dbReference type="EMBL" id="EAAA01000278">
    <property type="status" value="NOT_ANNOTATED_CDS"/>
    <property type="molecule type" value="Genomic_DNA"/>
</dbReference>
<proteinExistence type="predicted"/>
<dbReference type="GeneID" id="100184533"/>
<dbReference type="InParanoid" id="H2XZ00"/>
<reference evidence="1" key="4">
    <citation type="submission" date="2025-09" db="UniProtKB">
        <authorList>
            <consortium name="Ensembl"/>
        </authorList>
    </citation>
    <scope>IDENTIFICATION</scope>
</reference>
<organism evidence="1 2">
    <name type="scientific">Ciona intestinalis</name>
    <name type="common">Transparent sea squirt</name>
    <name type="synonym">Ascidia intestinalis</name>
    <dbReference type="NCBI Taxonomy" id="7719"/>
    <lineage>
        <taxon>Eukaryota</taxon>
        <taxon>Metazoa</taxon>
        <taxon>Chordata</taxon>
        <taxon>Tunicata</taxon>
        <taxon>Ascidiacea</taxon>
        <taxon>Phlebobranchia</taxon>
        <taxon>Cionidae</taxon>
        <taxon>Ciona</taxon>
    </lineage>
</organism>
<dbReference type="HOGENOM" id="CLU_754305_0_0_1"/>
<evidence type="ECO:0000313" key="2">
    <source>
        <dbReference type="Proteomes" id="UP000008144"/>
    </source>
</evidence>
<dbReference type="RefSeq" id="XP_002132054.1">
    <property type="nucleotide sequence ID" value="XM_002132018.4"/>
</dbReference>
<dbReference type="OrthoDB" id="5984441at2759"/>
<sequence>MAAAVKLLINQLCCHFTGHKIKPLVSVFPRLFHATDHVSDVRLTKTWRLKVEPFWKLRVNVCGCNVYVESFDPNVNLDGKEMHVYLKGSEGADSYNIVDQSKIKTISISNTNEGGNLDKLCIKVPVAFNIDICSKNSAVISVSSLESNCVSVEAENGDIHVKNLKGKAITLQAKKGTIISKTLLQGNLSLNGCSMIKTDRLQGPSIQLTSNSSIFTQDIYAEDVTIQARNTVGIKSMHGNSKIFSEGDINIGTLEGKSNISSAKGAVNVYIANPTPVAVISDNIQISAPSDLTANLNFNASILDIPEYISQQSTSSQMDHELRAELNGGGPVIQALAKHRFKFAIKTWLERTMEYRKLEKTFADDQP</sequence>
<dbReference type="STRING" id="7719.ENSCINP00000034884"/>
<accession>A0A1W2WN15</accession>
<evidence type="ECO:0000313" key="1">
    <source>
        <dbReference type="Ensembl" id="ENSCINP00000034884.1"/>
    </source>
</evidence>
<keyword evidence="2" id="KW-1185">Reference proteome</keyword>
<dbReference type="Ensembl" id="ENSCINT00000031767.1">
    <property type="protein sequence ID" value="ENSCINP00000034884.1"/>
    <property type="gene ID" value="ENSCING00000019654.1"/>
</dbReference>